<keyword evidence="2" id="KW-1185">Reference proteome</keyword>
<evidence type="ECO:0000313" key="2">
    <source>
        <dbReference type="Proteomes" id="UP000515153"/>
    </source>
</evidence>
<reference evidence="3" key="2">
    <citation type="submission" date="2019-10" db="EMBL/GenBank/DDBJ databases">
        <authorList>
            <consortium name="NCBI Genome Project"/>
        </authorList>
    </citation>
    <scope>NUCLEOTIDE SEQUENCE</scope>
    <source>
        <strain evidence="3">NI907</strain>
    </source>
</reference>
<organism evidence="2 3">
    <name type="scientific">Pyricularia grisea</name>
    <name type="common">Crabgrass-specific blast fungus</name>
    <name type="synonym">Magnaporthe grisea</name>
    <dbReference type="NCBI Taxonomy" id="148305"/>
    <lineage>
        <taxon>Eukaryota</taxon>
        <taxon>Fungi</taxon>
        <taxon>Dikarya</taxon>
        <taxon>Ascomycota</taxon>
        <taxon>Pezizomycotina</taxon>
        <taxon>Sordariomycetes</taxon>
        <taxon>Sordariomycetidae</taxon>
        <taxon>Magnaporthales</taxon>
        <taxon>Pyriculariaceae</taxon>
        <taxon>Pyricularia</taxon>
    </lineage>
</organism>
<proteinExistence type="predicted"/>
<evidence type="ECO:0000256" key="1">
    <source>
        <dbReference type="SAM" id="MobiDB-lite"/>
    </source>
</evidence>
<reference evidence="3" key="1">
    <citation type="journal article" date="2019" name="Mol. Biol. Evol.">
        <title>Blast fungal genomes show frequent chromosomal changes, gene gains and losses, and effector gene turnover.</title>
        <authorList>
            <person name="Gomez Luciano L.B."/>
            <person name="Jason Tsai I."/>
            <person name="Chuma I."/>
            <person name="Tosa Y."/>
            <person name="Chen Y.H."/>
            <person name="Li J.Y."/>
            <person name="Li M.Y."/>
            <person name="Jade Lu M.Y."/>
            <person name="Nakayashiki H."/>
            <person name="Li W.H."/>
        </authorList>
    </citation>
    <scope>NUCLEOTIDE SEQUENCE</scope>
    <source>
        <strain evidence="3">NI907</strain>
    </source>
</reference>
<accession>A0A6P8ARF1</accession>
<sequence length="36" mass="4231">MPWDHLRRHKKPRKRTAEQAPRSPLVTLILILSALT</sequence>
<dbReference type="KEGG" id="pgri:PgNI_09405"/>
<dbReference type="AlphaFoldDB" id="A0A6P8ARF1"/>
<evidence type="ECO:0000313" key="3">
    <source>
        <dbReference type="RefSeq" id="XP_030977475.1"/>
    </source>
</evidence>
<dbReference type="RefSeq" id="XP_030977475.1">
    <property type="nucleotide sequence ID" value="XM_031129389.1"/>
</dbReference>
<name>A0A6P8ARF1_PYRGI</name>
<feature type="region of interest" description="Disordered" evidence="1">
    <location>
        <begin position="1"/>
        <end position="20"/>
    </location>
</feature>
<protein>
    <submittedName>
        <fullName evidence="3">Uncharacterized protein</fullName>
    </submittedName>
</protein>
<dbReference type="Proteomes" id="UP000515153">
    <property type="component" value="Unplaced"/>
</dbReference>
<gene>
    <name evidence="3" type="ORF">PgNI_09405</name>
</gene>
<dbReference type="GeneID" id="41964297"/>
<reference evidence="3" key="3">
    <citation type="submission" date="2025-08" db="UniProtKB">
        <authorList>
            <consortium name="RefSeq"/>
        </authorList>
    </citation>
    <scope>IDENTIFICATION</scope>
    <source>
        <strain evidence="3">NI907</strain>
    </source>
</reference>
<feature type="compositionally biased region" description="Basic residues" evidence="1">
    <location>
        <begin position="1"/>
        <end position="14"/>
    </location>
</feature>